<evidence type="ECO:0000313" key="1">
    <source>
        <dbReference type="EMBL" id="KAG7057459.1"/>
    </source>
</evidence>
<comment type="caution">
    <text evidence="1">The sequence shown here is derived from an EMBL/GenBank/DDBJ whole genome shotgun (WGS) entry which is preliminary data.</text>
</comment>
<organism evidence="1 2">
    <name type="scientific">Colletotrichum scovillei</name>
    <dbReference type="NCBI Taxonomy" id="1209932"/>
    <lineage>
        <taxon>Eukaryota</taxon>
        <taxon>Fungi</taxon>
        <taxon>Dikarya</taxon>
        <taxon>Ascomycota</taxon>
        <taxon>Pezizomycotina</taxon>
        <taxon>Sordariomycetes</taxon>
        <taxon>Hypocreomycetidae</taxon>
        <taxon>Glomerellales</taxon>
        <taxon>Glomerellaceae</taxon>
        <taxon>Colletotrichum</taxon>
        <taxon>Colletotrichum acutatum species complex</taxon>
    </lineage>
</organism>
<proteinExistence type="predicted"/>
<protein>
    <submittedName>
        <fullName evidence="1">Uncharacterized protein</fullName>
    </submittedName>
</protein>
<gene>
    <name evidence="1" type="ORF">JMJ77_004847</name>
</gene>
<keyword evidence="2" id="KW-1185">Reference proteome</keyword>
<name>A0A9P7UGZ6_9PEZI</name>
<accession>A0A9P7UGZ6</accession>
<dbReference type="Proteomes" id="UP000699042">
    <property type="component" value="Unassembled WGS sequence"/>
</dbReference>
<dbReference type="AlphaFoldDB" id="A0A9P7UGZ6"/>
<dbReference type="EMBL" id="JAESDN010000001">
    <property type="protein sequence ID" value="KAG7057459.1"/>
    <property type="molecule type" value="Genomic_DNA"/>
</dbReference>
<evidence type="ECO:0000313" key="2">
    <source>
        <dbReference type="Proteomes" id="UP000699042"/>
    </source>
</evidence>
<sequence length="110" mass="11796">MEKLRTLRATIGRPQRIVDRSAVAQFEQEPECRLALSPVISFTTPIPRCCPISPPPSQFSLRPANAVGCATGLPTPHSVGAAALQRQPGRIMFKGEGLMSWGATLAIAML</sequence>
<reference evidence="1" key="1">
    <citation type="submission" date="2021-05" db="EMBL/GenBank/DDBJ databases">
        <title>Comparative genomics of three Colletotrichum scovillei strains and genetic complementation revealed genes involved fungal growth and virulence on chili pepper.</title>
        <authorList>
            <person name="Hsieh D.-K."/>
            <person name="Chuang S.-C."/>
            <person name="Chen C.-Y."/>
            <person name="Chao Y.-T."/>
            <person name="Lu M.-Y.J."/>
            <person name="Lee M.-H."/>
            <person name="Shih M.-C."/>
        </authorList>
    </citation>
    <scope>NUCLEOTIDE SEQUENCE</scope>
    <source>
        <strain evidence="1">Coll-153</strain>
    </source>
</reference>